<dbReference type="InterPro" id="IPR027417">
    <property type="entry name" value="P-loop_NTPase"/>
</dbReference>
<dbReference type="STRING" id="62062.ENSHHUP00000007379"/>
<reference evidence="2" key="1">
    <citation type="submission" date="2018-06" db="EMBL/GenBank/DDBJ databases">
        <title>Genome assembly of Danube salmon.</title>
        <authorList>
            <person name="Macqueen D.J."/>
            <person name="Gundappa M.K."/>
        </authorList>
    </citation>
    <scope>NUCLEOTIDE SEQUENCE [LARGE SCALE GENOMIC DNA]</scope>
</reference>
<keyword evidence="2" id="KW-1185">Reference proteome</keyword>
<sequence length="133" mass="15203">CSLYFFEQLPCTLYNVRVFVCEDCADPYSDVSRSVNLVPYSLVSPQRVQRKRPVLISPNSLARTIIQKILNMGGAMDFNICKPDVLTKEEFLMRQRIEPIISSREKNTNTYEVVSPENIEAVAAKVHIILHLD</sequence>
<dbReference type="AlphaFoldDB" id="A0A4W5K5W2"/>
<reference evidence="1" key="3">
    <citation type="submission" date="2025-09" db="UniProtKB">
        <authorList>
            <consortium name="Ensembl"/>
        </authorList>
    </citation>
    <scope>IDENTIFICATION</scope>
</reference>
<reference evidence="1" key="2">
    <citation type="submission" date="2025-08" db="UniProtKB">
        <authorList>
            <consortium name="Ensembl"/>
        </authorList>
    </citation>
    <scope>IDENTIFICATION</scope>
</reference>
<dbReference type="GeneTree" id="ENSGT00940000158573"/>
<accession>A0A4W5K5W2</accession>
<dbReference type="GO" id="GO:0050700">
    <property type="term" value="F:CARD domain binding"/>
    <property type="evidence" value="ECO:0007669"/>
    <property type="project" value="TreeGrafter"/>
</dbReference>
<protein>
    <submittedName>
        <fullName evidence="1">Uncharacterized protein</fullName>
    </submittedName>
</protein>
<dbReference type="Ensembl" id="ENSHHUT00000007599.1">
    <property type="protein sequence ID" value="ENSHHUP00000007379.1"/>
    <property type="gene ID" value="ENSHHUG00000004545.1"/>
</dbReference>
<name>A0A4W5K5W2_9TELE</name>
<proteinExistence type="predicted"/>
<dbReference type="PANTHER" id="PTHR14559">
    <property type="entry name" value="CASPASE RECRUITMENT DOMAIN FAMILY"/>
    <property type="match status" value="1"/>
</dbReference>
<dbReference type="Gene3D" id="3.40.50.300">
    <property type="entry name" value="P-loop containing nucleotide triphosphate hydrolases"/>
    <property type="match status" value="1"/>
</dbReference>
<dbReference type="PANTHER" id="PTHR14559:SF4">
    <property type="entry name" value="CASPASE RECRUITMENT DOMAIN-CONTAINING PROTEIN 11"/>
    <property type="match status" value="1"/>
</dbReference>
<organism evidence="1 2">
    <name type="scientific">Hucho hucho</name>
    <name type="common">huchen</name>
    <dbReference type="NCBI Taxonomy" id="62062"/>
    <lineage>
        <taxon>Eukaryota</taxon>
        <taxon>Metazoa</taxon>
        <taxon>Chordata</taxon>
        <taxon>Craniata</taxon>
        <taxon>Vertebrata</taxon>
        <taxon>Euteleostomi</taxon>
        <taxon>Actinopterygii</taxon>
        <taxon>Neopterygii</taxon>
        <taxon>Teleostei</taxon>
        <taxon>Protacanthopterygii</taxon>
        <taxon>Salmoniformes</taxon>
        <taxon>Salmonidae</taxon>
        <taxon>Salmoninae</taxon>
        <taxon>Hucho</taxon>
    </lineage>
</organism>
<dbReference type="GO" id="GO:0005737">
    <property type="term" value="C:cytoplasm"/>
    <property type="evidence" value="ECO:0007669"/>
    <property type="project" value="TreeGrafter"/>
</dbReference>
<evidence type="ECO:0000313" key="2">
    <source>
        <dbReference type="Proteomes" id="UP000314982"/>
    </source>
</evidence>
<dbReference type="Proteomes" id="UP000314982">
    <property type="component" value="Unassembled WGS sequence"/>
</dbReference>
<evidence type="ECO:0000313" key="1">
    <source>
        <dbReference type="Ensembl" id="ENSHHUP00000007379.1"/>
    </source>
</evidence>